<dbReference type="EMBL" id="JACHGR010000004">
    <property type="protein sequence ID" value="MBB6055585.1"/>
    <property type="molecule type" value="Genomic_DNA"/>
</dbReference>
<evidence type="ECO:0000313" key="2">
    <source>
        <dbReference type="Proteomes" id="UP000585721"/>
    </source>
</evidence>
<reference evidence="1 2" key="1">
    <citation type="submission" date="2020-08" db="EMBL/GenBank/DDBJ databases">
        <title>Genomic Encyclopedia of Type Strains, Phase IV (KMG-IV): sequencing the most valuable type-strain genomes for metagenomic binning, comparative biology and taxonomic classification.</title>
        <authorList>
            <person name="Goeker M."/>
        </authorList>
    </citation>
    <scope>NUCLEOTIDE SEQUENCE [LARGE SCALE GENOMIC DNA]</scope>
    <source>
        <strain evidence="1 2">DSM 22975</strain>
    </source>
</reference>
<dbReference type="RefSeq" id="WP_188026355.1">
    <property type="nucleotide sequence ID" value="NZ_JACHGR010000004.1"/>
</dbReference>
<dbReference type="AlphaFoldDB" id="A0A841GJT2"/>
<sequence>MQKISLLSLHQQFENANIQICFNGPLSHSIIEELGLAVRRYLESETTGSEKMMDVFSVYIEQTQNVRNYARCQQAESESDAVYNAITLMIGREDNNYVVMSGNVVNKNDLTKLTGKIDHLRSLDMAGLKVLYKEQRRKPVMDNASGAGLGLIDMARKASQPLAYEVQEIDNNTAFFTLKAVV</sequence>
<comment type="caution">
    <text evidence="1">The sequence shown here is derived from an EMBL/GenBank/DDBJ whole genome shotgun (WGS) entry which is preliminary data.</text>
</comment>
<dbReference type="Pfam" id="PF19788">
    <property type="entry name" value="DUF6272"/>
    <property type="match status" value="1"/>
</dbReference>
<proteinExistence type="predicted"/>
<organism evidence="1 2">
    <name type="scientific">Tolumonas osonensis</name>
    <dbReference type="NCBI Taxonomy" id="675874"/>
    <lineage>
        <taxon>Bacteria</taxon>
        <taxon>Pseudomonadati</taxon>
        <taxon>Pseudomonadota</taxon>
        <taxon>Gammaproteobacteria</taxon>
        <taxon>Aeromonadales</taxon>
        <taxon>Aeromonadaceae</taxon>
        <taxon>Tolumonas</taxon>
    </lineage>
</organism>
<name>A0A841GJT2_9GAMM</name>
<accession>A0A841GJT2</accession>
<dbReference type="Proteomes" id="UP000585721">
    <property type="component" value="Unassembled WGS sequence"/>
</dbReference>
<gene>
    <name evidence="1" type="ORF">HNR75_001491</name>
</gene>
<dbReference type="InterPro" id="IPR046239">
    <property type="entry name" value="DUF6272"/>
</dbReference>
<dbReference type="NCBIfam" id="NF038262">
    <property type="entry name" value="SiaB_fam_kinase"/>
    <property type="match status" value="1"/>
</dbReference>
<protein>
    <submittedName>
        <fullName evidence="1">Uncharacterized protein</fullName>
    </submittedName>
</protein>
<evidence type="ECO:0000313" key="1">
    <source>
        <dbReference type="EMBL" id="MBB6055585.1"/>
    </source>
</evidence>
<keyword evidence="2" id="KW-1185">Reference proteome</keyword>